<feature type="region of interest" description="Disordered" evidence="1">
    <location>
        <begin position="126"/>
        <end position="152"/>
    </location>
</feature>
<protein>
    <submittedName>
        <fullName evidence="2">Amino acid--[acyl-carrier-protein] ligase 1</fullName>
    </submittedName>
</protein>
<evidence type="ECO:0000256" key="1">
    <source>
        <dbReference type="SAM" id="MobiDB-lite"/>
    </source>
</evidence>
<accession>A0AAE1L872</accession>
<feature type="compositionally biased region" description="Pro residues" evidence="1">
    <location>
        <begin position="139"/>
        <end position="150"/>
    </location>
</feature>
<dbReference type="AlphaFoldDB" id="A0AAE1L872"/>
<feature type="compositionally biased region" description="Low complexity" evidence="1">
    <location>
        <begin position="126"/>
        <end position="136"/>
    </location>
</feature>
<comment type="caution">
    <text evidence="2">The sequence shown here is derived from an EMBL/GenBank/DDBJ whole genome shotgun (WGS) entry which is preliminary data.</text>
</comment>
<evidence type="ECO:0000313" key="2">
    <source>
        <dbReference type="EMBL" id="KAK3909905.1"/>
    </source>
</evidence>
<dbReference type="GO" id="GO:0016874">
    <property type="term" value="F:ligase activity"/>
    <property type="evidence" value="ECO:0007669"/>
    <property type="project" value="UniProtKB-KW"/>
</dbReference>
<dbReference type="EMBL" id="JAHWGI010000134">
    <property type="protein sequence ID" value="KAK3909905.1"/>
    <property type="molecule type" value="Genomic_DNA"/>
</dbReference>
<keyword evidence="2" id="KW-0436">Ligase</keyword>
<sequence>MFTIKGRATVLCGRFLAVHVSREGHILRPESTILVHQALEEAQLAVGVLALLALAAHRAATVLLLLLQDVGHPPHVLHVAVEVLRHDGLGAHRAEGREQHAGLLENRDDYAQASVIVMAASSSSPAASNSVVPDVPTAIPSPRPEGPGPSPAMRRPLSLVILASDTFITSVRELLSRYSSFRVDGHQLRARWLVTVAVVTRGTNVTFMSSTGERPYQNCAEFAAVDLCSERFRAPDAVRFSNLIGRFPFEKELQRCPNSSVNAVWREWGEGTWDAKDV</sequence>
<reference evidence="2" key="2">
    <citation type="journal article" date="2023" name="BMC Genomics">
        <title>Pest status, molecular evolution, and epigenetic factors derived from the genome assembly of Frankliniella fusca, a thysanopteran phytovirus vector.</title>
        <authorList>
            <person name="Catto M.A."/>
            <person name="Labadie P.E."/>
            <person name="Jacobson A.L."/>
            <person name="Kennedy G.G."/>
            <person name="Srinivasan R."/>
            <person name="Hunt B.G."/>
        </authorList>
    </citation>
    <scope>NUCLEOTIDE SEQUENCE</scope>
    <source>
        <strain evidence="2">PL_HMW_Pooled</strain>
    </source>
</reference>
<keyword evidence="3" id="KW-1185">Reference proteome</keyword>
<organism evidence="2 3">
    <name type="scientific">Frankliniella fusca</name>
    <dbReference type="NCBI Taxonomy" id="407009"/>
    <lineage>
        <taxon>Eukaryota</taxon>
        <taxon>Metazoa</taxon>
        <taxon>Ecdysozoa</taxon>
        <taxon>Arthropoda</taxon>
        <taxon>Hexapoda</taxon>
        <taxon>Insecta</taxon>
        <taxon>Pterygota</taxon>
        <taxon>Neoptera</taxon>
        <taxon>Paraneoptera</taxon>
        <taxon>Thysanoptera</taxon>
        <taxon>Terebrantia</taxon>
        <taxon>Thripoidea</taxon>
        <taxon>Thripidae</taxon>
        <taxon>Frankliniella</taxon>
    </lineage>
</organism>
<reference evidence="2" key="1">
    <citation type="submission" date="2021-07" db="EMBL/GenBank/DDBJ databases">
        <authorList>
            <person name="Catto M.A."/>
            <person name="Jacobson A."/>
            <person name="Kennedy G."/>
            <person name="Labadie P."/>
            <person name="Hunt B.G."/>
            <person name="Srinivasan R."/>
        </authorList>
    </citation>
    <scope>NUCLEOTIDE SEQUENCE</scope>
    <source>
        <strain evidence="2">PL_HMW_Pooled</strain>
        <tissue evidence="2">Head</tissue>
    </source>
</reference>
<evidence type="ECO:0000313" key="3">
    <source>
        <dbReference type="Proteomes" id="UP001219518"/>
    </source>
</evidence>
<dbReference type="Proteomes" id="UP001219518">
    <property type="component" value="Unassembled WGS sequence"/>
</dbReference>
<gene>
    <name evidence="2" type="ORF">KUF71_019914</name>
</gene>
<name>A0AAE1L872_9NEOP</name>
<proteinExistence type="predicted"/>